<feature type="compositionally biased region" description="Basic residues" evidence="1">
    <location>
        <begin position="91"/>
        <end position="107"/>
    </location>
</feature>
<gene>
    <name evidence="2" type="ORF">AVDCRST_MAG07-2231</name>
</gene>
<feature type="non-terminal residue" evidence="2">
    <location>
        <position position="1"/>
    </location>
</feature>
<dbReference type="AlphaFoldDB" id="A0A6J4LUG4"/>
<feature type="compositionally biased region" description="Basic residues" evidence="1">
    <location>
        <begin position="134"/>
        <end position="154"/>
    </location>
</feature>
<feature type="compositionally biased region" description="Basic residues" evidence="1">
    <location>
        <begin position="28"/>
        <end position="63"/>
    </location>
</feature>
<accession>A0A6J4LUG4</accession>
<proteinExistence type="predicted"/>
<dbReference type="GO" id="GO:0004746">
    <property type="term" value="F:riboflavin synthase activity"/>
    <property type="evidence" value="ECO:0007669"/>
    <property type="project" value="UniProtKB-EC"/>
</dbReference>
<feature type="non-terminal residue" evidence="2">
    <location>
        <position position="206"/>
    </location>
</feature>
<name>A0A6J4LUG4_9ACTN</name>
<dbReference type="EMBL" id="CADCUB010000108">
    <property type="protein sequence ID" value="CAA9338430.1"/>
    <property type="molecule type" value="Genomic_DNA"/>
</dbReference>
<evidence type="ECO:0000256" key="1">
    <source>
        <dbReference type="SAM" id="MobiDB-lite"/>
    </source>
</evidence>
<keyword evidence="2" id="KW-0808">Transferase</keyword>
<feature type="compositionally biased region" description="Low complexity" evidence="1">
    <location>
        <begin position="71"/>
        <end position="90"/>
    </location>
</feature>
<sequence>VHRDRRGARRGRRHRAAAGRLAPDRARAGGHRRRRARRLDRRQRRLPHRRRQHGRHVHRRRHGRDPAPLLAGQPRGRQPGQPRARGPGQRPARRPRRAGTRRRHRRAAAGEPRRALDRGAALAARGPGPLRRREGLHHRRRHLADRQRPGRRLVRGQPDPDDARPHHARPQGSWRRGQPGGRHPGQARREAPAGRRRPRLSRGDVV</sequence>
<feature type="compositionally biased region" description="Low complexity" evidence="1">
    <location>
        <begin position="118"/>
        <end position="129"/>
    </location>
</feature>
<feature type="compositionally biased region" description="Basic residues" evidence="1">
    <location>
        <begin position="1"/>
        <end position="17"/>
    </location>
</feature>
<dbReference type="EC" id="2.5.1.9" evidence="2"/>
<protein>
    <submittedName>
        <fullName evidence="2">Riboflavin synthase eubacterial/eukaryotic</fullName>
        <ecNumber evidence="2">2.5.1.9</ecNumber>
    </submittedName>
</protein>
<feature type="region of interest" description="Disordered" evidence="1">
    <location>
        <begin position="1"/>
        <end position="206"/>
    </location>
</feature>
<evidence type="ECO:0000313" key="2">
    <source>
        <dbReference type="EMBL" id="CAA9338430.1"/>
    </source>
</evidence>
<reference evidence="2" key="1">
    <citation type="submission" date="2020-02" db="EMBL/GenBank/DDBJ databases">
        <authorList>
            <person name="Meier V. D."/>
        </authorList>
    </citation>
    <scope>NUCLEOTIDE SEQUENCE</scope>
    <source>
        <strain evidence="2">AVDCRST_MAG07</strain>
    </source>
</reference>
<organism evidence="2">
    <name type="scientific">uncultured Frankineae bacterium</name>
    <dbReference type="NCBI Taxonomy" id="437475"/>
    <lineage>
        <taxon>Bacteria</taxon>
        <taxon>Bacillati</taxon>
        <taxon>Actinomycetota</taxon>
        <taxon>Actinomycetes</taxon>
        <taxon>Frankiales</taxon>
        <taxon>environmental samples</taxon>
    </lineage>
</organism>